<dbReference type="AlphaFoldDB" id="A0A409XSV3"/>
<accession>A0A409XSV3</accession>
<evidence type="ECO:0000313" key="2">
    <source>
        <dbReference type="Proteomes" id="UP000283269"/>
    </source>
</evidence>
<organism evidence="1 2">
    <name type="scientific">Psilocybe cyanescens</name>
    <dbReference type="NCBI Taxonomy" id="93625"/>
    <lineage>
        <taxon>Eukaryota</taxon>
        <taxon>Fungi</taxon>
        <taxon>Dikarya</taxon>
        <taxon>Basidiomycota</taxon>
        <taxon>Agaricomycotina</taxon>
        <taxon>Agaricomycetes</taxon>
        <taxon>Agaricomycetidae</taxon>
        <taxon>Agaricales</taxon>
        <taxon>Agaricineae</taxon>
        <taxon>Strophariaceae</taxon>
        <taxon>Psilocybe</taxon>
    </lineage>
</organism>
<dbReference type="EMBL" id="NHYD01000598">
    <property type="protein sequence ID" value="PPQ93784.1"/>
    <property type="molecule type" value="Genomic_DNA"/>
</dbReference>
<evidence type="ECO:0000313" key="1">
    <source>
        <dbReference type="EMBL" id="PPQ93784.1"/>
    </source>
</evidence>
<proteinExistence type="predicted"/>
<sequence length="649" mass="73214">MPNLQSFAEALTFKFSSHRKHLKSPVPSLLHSNNPPSDEELALIHRAIARTQARVKAIGTRDDYPSNLYTHFLQSHTNLLSVSRRLPTELLVEIFLHVVEEPTDPVHNSPPWILGHICRRWRSIALSTPKLWVALPPLYLGTTKNPQLKLKMDSLTALLARSSGNKLSFYLSKQRGAPCADDVILSLLLEHSNRWERISFDISERSWAHFSSVKCRLASLRSLKLNITRATGYVHGDVDAFKIAPALQEVYLSASTSNEVIGLPRSQLTSFAEETMDFRHYALALSTAPCIKKLSLIFDPFVEDLIDIPPITRSSLKTLIIQSFSPQTAPNPALNKLTLPALQELVFRYFCPNNYIKDLVPLIVRSGCTLRKLVLNSPGISKQDIINIVTLTPSLTDLDINDPGPEFLEFLRLVESGPLIRWLVVPSLQSLTIHLNRSDYRIFAPLIRLAEGRCDFMPDPNLPLDDIPETPYLLKTFKISPQPINSGAYAYDDFASHFGLRTVDSQLATETADSTAAASVILIQKHLHRIESANNDMSLMRKGRFELVLRRVEELVSFLEQTKMTMTPDSIVHLYFTKVADPLRQILMTVQIPINRKISFARRLDALLSEWSSILEQVSPKQQWGWNADGDLLYIPTNNGEKLPLTLVM</sequence>
<dbReference type="OrthoDB" id="3365698at2759"/>
<reference evidence="1 2" key="1">
    <citation type="journal article" date="2018" name="Evol. Lett.">
        <title>Horizontal gene cluster transfer increased hallucinogenic mushroom diversity.</title>
        <authorList>
            <person name="Reynolds H.T."/>
            <person name="Vijayakumar V."/>
            <person name="Gluck-Thaler E."/>
            <person name="Korotkin H.B."/>
            <person name="Matheny P.B."/>
            <person name="Slot J.C."/>
        </authorList>
    </citation>
    <scope>NUCLEOTIDE SEQUENCE [LARGE SCALE GENOMIC DNA]</scope>
    <source>
        <strain evidence="1 2">2631</strain>
    </source>
</reference>
<keyword evidence="2" id="KW-1185">Reference proteome</keyword>
<protein>
    <submittedName>
        <fullName evidence="1">Uncharacterized protein</fullName>
    </submittedName>
</protein>
<name>A0A409XSV3_PSICY</name>
<dbReference type="SUPFAM" id="SSF52047">
    <property type="entry name" value="RNI-like"/>
    <property type="match status" value="1"/>
</dbReference>
<dbReference type="STRING" id="93625.A0A409XSV3"/>
<dbReference type="Proteomes" id="UP000283269">
    <property type="component" value="Unassembled WGS sequence"/>
</dbReference>
<dbReference type="Gene3D" id="1.20.1280.50">
    <property type="match status" value="1"/>
</dbReference>
<comment type="caution">
    <text evidence="1">The sequence shown here is derived from an EMBL/GenBank/DDBJ whole genome shotgun (WGS) entry which is preliminary data.</text>
</comment>
<dbReference type="InterPro" id="IPR032675">
    <property type="entry name" value="LRR_dom_sf"/>
</dbReference>
<dbReference type="InParanoid" id="A0A409XSV3"/>
<gene>
    <name evidence="1" type="ORF">CVT25_013493</name>
</gene>
<dbReference type="Gene3D" id="3.80.10.10">
    <property type="entry name" value="Ribonuclease Inhibitor"/>
    <property type="match status" value="1"/>
</dbReference>